<evidence type="ECO:0000313" key="2">
    <source>
        <dbReference type="EMBL" id="CAH2296502.1"/>
    </source>
</evidence>
<gene>
    <name evidence="2" type="ORF">PECUL_23A059986</name>
</gene>
<name>A0AAD1SBA6_PELCU</name>
<evidence type="ECO:0000256" key="1">
    <source>
        <dbReference type="SAM" id="MobiDB-lite"/>
    </source>
</evidence>
<protein>
    <submittedName>
        <fullName evidence="2">Uncharacterized protein</fullName>
    </submittedName>
</protein>
<dbReference type="Proteomes" id="UP001295444">
    <property type="component" value="Chromosome 05"/>
</dbReference>
<evidence type="ECO:0000313" key="3">
    <source>
        <dbReference type="Proteomes" id="UP001295444"/>
    </source>
</evidence>
<keyword evidence="3" id="KW-1185">Reference proteome</keyword>
<accession>A0AAD1SBA6</accession>
<sequence>MMARSDSGVNSMDSQVDSTASGDTISLTTLLEEMAEQDPLAPATKQDIANLLRELDTVRTEVQMVKACTQATEEEVLDLKREVQVLKYQMQSLQHSYLNDTEGRYH</sequence>
<reference evidence="2" key="1">
    <citation type="submission" date="2022-03" db="EMBL/GenBank/DDBJ databases">
        <authorList>
            <person name="Alioto T."/>
            <person name="Alioto T."/>
            <person name="Gomez Garrido J."/>
        </authorList>
    </citation>
    <scope>NUCLEOTIDE SEQUENCE</scope>
</reference>
<feature type="compositionally biased region" description="Polar residues" evidence="1">
    <location>
        <begin position="7"/>
        <end position="21"/>
    </location>
</feature>
<dbReference type="EMBL" id="OW240916">
    <property type="protein sequence ID" value="CAH2296502.1"/>
    <property type="molecule type" value="Genomic_DNA"/>
</dbReference>
<feature type="region of interest" description="Disordered" evidence="1">
    <location>
        <begin position="1"/>
        <end position="21"/>
    </location>
</feature>
<organism evidence="2 3">
    <name type="scientific">Pelobates cultripes</name>
    <name type="common">Western spadefoot toad</name>
    <dbReference type="NCBI Taxonomy" id="61616"/>
    <lineage>
        <taxon>Eukaryota</taxon>
        <taxon>Metazoa</taxon>
        <taxon>Chordata</taxon>
        <taxon>Craniata</taxon>
        <taxon>Vertebrata</taxon>
        <taxon>Euteleostomi</taxon>
        <taxon>Amphibia</taxon>
        <taxon>Batrachia</taxon>
        <taxon>Anura</taxon>
        <taxon>Pelobatoidea</taxon>
        <taxon>Pelobatidae</taxon>
        <taxon>Pelobates</taxon>
    </lineage>
</organism>
<proteinExistence type="predicted"/>
<dbReference type="AlphaFoldDB" id="A0AAD1SBA6"/>